<feature type="chain" id="PRO_5026965291" evidence="4">
    <location>
        <begin position="19"/>
        <end position="692"/>
    </location>
</feature>
<dbReference type="Pfam" id="PF00135">
    <property type="entry name" value="COesterase"/>
    <property type="match status" value="1"/>
</dbReference>
<keyword evidence="4" id="KW-0732">Signal</keyword>
<feature type="region of interest" description="Disordered" evidence="3">
    <location>
        <begin position="639"/>
        <end position="679"/>
    </location>
</feature>
<feature type="region of interest" description="Disordered" evidence="3">
    <location>
        <begin position="310"/>
        <end position="346"/>
    </location>
</feature>
<dbReference type="Gene3D" id="3.40.50.1820">
    <property type="entry name" value="alpha/beta hydrolase"/>
    <property type="match status" value="1"/>
</dbReference>
<evidence type="ECO:0000256" key="3">
    <source>
        <dbReference type="SAM" id="MobiDB-lite"/>
    </source>
</evidence>
<dbReference type="InterPro" id="IPR029058">
    <property type="entry name" value="AB_hydrolase_fold"/>
</dbReference>
<protein>
    <submittedName>
        <fullName evidence="7">Carboxylesterase 3</fullName>
    </submittedName>
</protein>
<dbReference type="GeneID" id="112049959"/>
<dbReference type="KEGG" id="bany:112049959"/>
<dbReference type="InterPro" id="IPR051093">
    <property type="entry name" value="Neuroligin/BSAL"/>
</dbReference>
<evidence type="ECO:0000313" key="6">
    <source>
        <dbReference type="Proteomes" id="UP001652582"/>
    </source>
</evidence>
<feature type="compositionally biased region" description="Polar residues" evidence="3">
    <location>
        <begin position="639"/>
        <end position="652"/>
    </location>
</feature>
<keyword evidence="2" id="KW-0325">Glycoprotein</keyword>
<feature type="signal peptide" evidence="4">
    <location>
        <begin position="1"/>
        <end position="18"/>
    </location>
</feature>
<dbReference type="Proteomes" id="UP001652582">
    <property type="component" value="Chromosome 10"/>
</dbReference>
<evidence type="ECO:0000256" key="4">
    <source>
        <dbReference type="SAM" id="SignalP"/>
    </source>
</evidence>
<dbReference type="RefSeq" id="XP_023943805.1">
    <property type="nucleotide sequence ID" value="XM_024088037.2"/>
</dbReference>
<dbReference type="InterPro" id="IPR002018">
    <property type="entry name" value="CarbesteraseB"/>
</dbReference>
<feature type="domain" description="Carboxylesterase type B" evidence="5">
    <location>
        <begin position="45"/>
        <end position="588"/>
    </location>
</feature>
<evidence type="ECO:0000256" key="1">
    <source>
        <dbReference type="ARBA" id="ARBA00005964"/>
    </source>
</evidence>
<evidence type="ECO:0000259" key="5">
    <source>
        <dbReference type="Pfam" id="PF00135"/>
    </source>
</evidence>
<dbReference type="AlphaFoldDB" id="A0A6J1N7V4"/>
<comment type="similarity">
    <text evidence="1">Belongs to the type-B carboxylesterase/lipase family.</text>
</comment>
<evidence type="ECO:0000313" key="7">
    <source>
        <dbReference type="RefSeq" id="XP_023943805.1"/>
    </source>
</evidence>
<dbReference type="CTD" id="732947"/>
<sequence length="692" mass="74137">MLWLCLCVILVAVSPAACVVGGAPAAAPEPDAAVVFTQKHGLSARLEGLKDDQRGYYTFAGIRYSEPPLGERRFQRPVRQYLAGEVNATRFCAPCPQLDPQGSGRVIGREDCLCLNVYAPKMPGDEQGSPVVIFIHGGNYRTGSATQYGGQYFTQKDTILVTVQYRLGSLGFLSTGQKDASGNLGLFDIRAALEWVKEYVEFFGGDATRVTVAGHGSGGSAASVVGLTPEGRSARVVALSGAPLSPGTVRNETQTVEHSEAVAEKTGCPKAPPERLIMCLRNLPMEKIVQVDQEIKGDMIDTAAFLEEISGRAGSGPRTEGKDDERGLPPLVEEEPSESLKKKRQKSPMLTGVVSAETARAVYGKYANFLTQQSQAVTDFIKKDLIGNLRGVMQTVGGLDVVGIKNVLPLPEYYDALLDTTTKAVDILSQVVEATGDALFNFPAYQSVKEWSAAAPAFLYSFEHVGNLTKGSHFLPGLALTQGADNPVNKNNKKSKGPAHGDELAYLFEPLDDEGRSVAGDISSSDEKVRESFVSLIAKFAHSKTETNTSKTDKNDVANLFGFLPSYSGDSDQFLKIGNKISVDKNFRFCQMGLWGNMADRITGAFCKNLLGSLLDPSKLVGTATGLVKPVDSLLNQVTGQGQGQKPASKQPTGVLDQGLGGLLGPSKPRPSPTVRPMWSSPFNNPLGFLFK</sequence>
<dbReference type="PANTHER" id="PTHR43903">
    <property type="entry name" value="NEUROLIGIN"/>
    <property type="match status" value="1"/>
</dbReference>
<organism evidence="6 7">
    <name type="scientific">Bicyclus anynana</name>
    <name type="common">Squinting bush brown butterfly</name>
    <dbReference type="NCBI Taxonomy" id="110368"/>
    <lineage>
        <taxon>Eukaryota</taxon>
        <taxon>Metazoa</taxon>
        <taxon>Ecdysozoa</taxon>
        <taxon>Arthropoda</taxon>
        <taxon>Hexapoda</taxon>
        <taxon>Insecta</taxon>
        <taxon>Pterygota</taxon>
        <taxon>Neoptera</taxon>
        <taxon>Endopterygota</taxon>
        <taxon>Lepidoptera</taxon>
        <taxon>Glossata</taxon>
        <taxon>Ditrysia</taxon>
        <taxon>Papilionoidea</taxon>
        <taxon>Nymphalidae</taxon>
        <taxon>Satyrinae</taxon>
        <taxon>Satyrini</taxon>
        <taxon>Mycalesina</taxon>
        <taxon>Bicyclus</taxon>
    </lineage>
</organism>
<dbReference type="OrthoDB" id="408631at2759"/>
<reference evidence="7" key="1">
    <citation type="submission" date="2025-08" db="UniProtKB">
        <authorList>
            <consortium name="RefSeq"/>
        </authorList>
    </citation>
    <scope>IDENTIFICATION</scope>
</reference>
<name>A0A6J1N7V4_BICAN</name>
<evidence type="ECO:0000256" key="2">
    <source>
        <dbReference type="ARBA" id="ARBA00023180"/>
    </source>
</evidence>
<proteinExistence type="inferred from homology"/>
<dbReference type="SUPFAM" id="SSF53474">
    <property type="entry name" value="alpha/beta-Hydrolases"/>
    <property type="match status" value="1"/>
</dbReference>
<keyword evidence="6" id="KW-1185">Reference proteome</keyword>
<accession>A0A6J1N7V4</accession>
<gene>
    <name evidence="7" type="primary">LOC112049959</name>
</gene>